<dbReference type="Pfam" id="PF02739">
    <property type="entry name" value="5_3_exonuc_N"/>
    <property type="match status" value="1"/>
</dbReference>
<dbReference type="InterPro" id="IPR036279">
    <property type="entry name" value="5-3_exonuclease_C_sf"/>
</dbReference>
<dbReference type="InterPro" id="IPR002421">
    <property type="entry name" value="5-3_exonuclease"/>
</dbReference>
<dbReference type="CDD" id="cd09898">
    <property type="entry name" value="H3TH_53EXO"/>
    <property type="match status" value="1"/>
</dbReference>
<dbReference type="GO" id="GO:0017108">
    <property type="term" value="F:5'-flap endonuclease activity"/>
    <property type="evidence" value="ECO:0007669"/>
    <property type="project" value="InterPro"/>
</dbReference>
<evidence type="ECO:0000259" key="4">
    <source>
        <dbReference type="SMART" id="SM00475"/>
    </source>
</evidence>
<reference evidence="5 6" key="1">
    <citation type="submission" date="2019-05" db="EMBL/GenBank/DDBJ databases">
        <authorList>
            <person name="Zhou X."/>
        </authorList>
    </citation>
    <scope>NUCLEOTIDE SEQUENCE [LARGE SCALE GENOMIC DNA]</scope>
    <source>
        <strain evidence="5 6">DSM 432</strain>
    </source>
</reference>
<dbReference type="FunFam" id="1.10.150.20:FF:000003">
    <property type="entry name" value="DNA polymerase I"/>
    <property type="match status" value="1"/>
</dbReference>
<dbReference type="InterPro" id="IPR029060">
    <property type="entry name" value="PIN-like_dom_sf"/>
</dbReference>
<evidence type="ECO:0000256" key="3">
    <source>
        <dbReference type="ARBA" id="ARBA00023125"/>
    </source>
</evidence>
<keyword evidence="2" id="KW-0378">Hydrolase</keyword>
<dbReference type="InterPro" id="IPR038969">
    <property type="entry name" value="FEN"/>
</dbReference>
<evidence type="ECO:0000313" key="6">
    <source>
        <dbReference type="Proteomes" id="UP000305131"/>
    </source>
</evidence>
<dbReference type="AlphaFoldDB" id="A0A6C1KLE8"/>
<evidence type="ECO:0000313" key="5">
    <source>
        <dbReference type="EMBL" id="TLX43894.1"/>
    </source>
</evidence>
<sequence length="312" mass="33459">MRGQLCRHHGRPPVTFRPIQADDHVLLIDGSSFLWRAFYGAPPVTRRSDRHPVGAISGFCWMMWTLLHETSAVPPASHRAVIFDAGRRNWRHDILASYKANRNEPPDDIKRQFKPVRAACAALPIPSVELAGYEADDLIATYTRKAVASGAGVTIATGDKDLAQLVDDRTGVCLYDASKGRTMREAEVLERFGVPPAGVLDLLALAGDTTDNIPGVPGIGAKRAAELVSRHGSLEDIIAAGTARKEKQAAKVADHAASARISRSLATLDTAVPVPLALAHLGAQEPDMAAFAAFLNEWDLGGLAERLSARAA</sequence>
<dbReference type="Gene3D" id="1.10.150.20">
    <property type="entry name" value="5' to 3' exonuclease, C-terminal subdomain"/>
    <property type="match status" value="1"/>
</dbReference>
<proteinExistence type="predicted"/>
<dbReference type="PANTHER" id="PTHR42646">
    <property type="entry name" value="FLAP ENDONUCLEASE XNI"/>
    <property type="match status" value="1"/>
</dbReference>
<dbReference type="SUPFAM" id="SSF47807">
    <property type="entry name" value="5' to 3' exonuclease, C-terminal subdomain"/>
    <property type="match status" value="1"/>
</dbReference>
<dbReference type="InterPro" id="IPR020046">
    <property type="entry name" value="5-3_exonucl_a-hlix_arch_N"/>
</dbReference>
<dbReference type="Gene3D" id="3.40.50.1010">
    <property type="entry name" value="5'-nuclease"/>
    <property type="match status" value="1"/>
</dbReference>
<protein>
    <recommendedName>
        <fullName evidence="4">5'-3' exonuclease domain-containing protein</fullName>
    </recommendedName>
</protein>
<dbReference type="GO" id="GO:0008409">
    <property type="term" value="F:5'-3' exonuclease activity"/>
    <property type="evidence" value="ECO:0007669"/>
    <property type="project" value="InterPro"/>
</dbReference>
<evidence type="ECO:0000256" key="2">
    <source>
        <dbReference type="ARBA" id="ARBA00022801"/>
    </source>
</evidence>
<feature type="domain" description="5'-3' exonuclease" evidence="4">
    <location>
        <begin position="23"/>
        <end position="284"/>
    </location>
</feature>
<dbReference type="OrthoDB" id="9806424at2"/>
<dbReference type="EMBL" id="VAUP01000015">
    <property type="protein sequence ID" value="TLX43894.1"/>
    <property type="molecule type" value="Genomic_DNA"/>
</dbReference>
<evidence type="ECO:0000256" key="1">
    <source>
        <dbReference type="ARBA" id="ARBA00022722"/>
    </source>
</evidence>
<dbReference type="CDD" id="cd09859">
    <property type="entry name" value="PIN_53EXO"/>
    <property type="match status" value="1"/>
</dbReference>
<dbReference type="GO" id="GO:0003677">
    <property type="term" value="F:DNA binding"/>
    <property type="evidence" value="ECO:0007669"/>
    <property type="project" value="UniProtKB-KW"/>
</dbReference>
<dbReference type="Proteomes" id="UP000305131">
    <property type="component" value="Unassembled WGS sequence"/>
</dbReference>
<accession>A0A6C1KLE8</accession>
<comment type="caution">
    <text evidence="5">The sequence shown here is derived from an EMBL/GenBank/DDBJ whole genome shotgun (WGS) entry which is preliminary data.</text>
</comment>
<dbReference type="PANTHER" id="PTHR42646:SF2">
    <property type="entry name" value="5'-3' EXONUCLEASE FAMILY PROTEIN"/>
    <property type="match status" value="1"/>
</dbReference>
<gene>
    <name evidence="5" type="ORF">FBQ73_07280</name>
</gene>
<dbReference type="SMART" id="SM00279">
    <property type="entry name" value="HhH2"/>
    <property type="match status" value="1"/>
</dbReference>
<organism evidence="5 6">
    <name type="scientific">Xanthobacter autotrophicus</name>
    <dbReference type="NCBI Taxonomy" id="280"/>
    <lineage>
        <taxon>Bacteria</taxon>
        <taxon>Pseudomonadati</taxon>
        <taxon>Pseudomonadota</taxon>
        <taxon>Alphaproteobacteria</taxon>
        <taxon>Hyphomicrobiales</taxon>
        <taxon>Xanthobacteraceae</taxon>
        <taxon>Xanthobacter</taxon>
    </lineage>
</organism>
<dbReference type="InterPro" id="IPR008918">
    <property type="entry name" value="HhH2"/>
</dbReference>
<dbReference type="Pfam" id="PF01367">
    <property type="entry name" value="5_3_exonuc"/>
    <property type="match status" value="1"/>
</dbReference>
<dbReference type="SUPFAM" id="SSF88723">
    <property type="entry name" value="PIN domain-like"/>
    <property type="match status" value="1"/>
</dbReference>
<keyword evidence="3" id="KW-0238">DNA-binding</keyword>
<dbReference type="GO" id="GO:0033567">
    <property type="term" value="P:DNA replication, Okazaki fragment processing"/>
    <property type="evidence" value="ECO:0007669"/>
    <property type="project" value="InterPro"/>
</dbReference>
<dbReference type="SMART" id="SM00475">
    <property type="entry name" value="53EXOc"/>
    <property type="match status" value="1"/>
</dbReference>
<name>A0A6C1KLE8_XANAU</name>
<keyword evidence="1" id="KW-0540">Nuclease</keyword>
<dbReference type="InterPro" id="IPR020045">
    <property type="entry name" value="DNA_polI_H3TH"/>
</dbReference>